<reference evidence="4 7" key="2">
    <citation type="submission" date="2020-08" db="EMBL/GenBank/DDBJ databases">
        <title>Genomic Encyclopedia of Type Strains, Phase IV (KMG-IV): sequencing the most valuable type-strain genomes for metagenomic binning, comparative biology and taxonomic classification.</title>
        <authorList>
            <person name="Goeker M."/>
        </authorList>
    </citation>
    <scope>NUCLEOTIDE SEQUENCE [LARGE SCALE GENOMIC DNA]</scope>
    <source>
        <strain evidence="4 7">DSM 11525</strain>
    </source>
</reference>
<evidence type="ECO:0000259" key="3">
    <source>
        <dbReference type="Pfam" id="PF14258"/>
    </source>
</evidence>
<feature type="transmembrane region" description="Helical" evidence="2">
    <location>
        <begin position="7"/>
        <end position="26"/>
    </location>
</feature>
<keyword evidence="2" id="KW-0472">Membrane</keyword>
<organism evidence="4 7">
    <name type="scientific">Microbulbifer hydrolyticus</name>
    <dbReference type="NCBI Taxonomy" id="48074"/>
    <lineage>
        <taxon>Bacteria</taxon>
        <taxon>Pseudomonadati</taxon>
        <taxon>Pseudomonadota</taxon>
        <taxon>Gammaproteobacteria</taxon>
        <taxon>Cellvibrionales</taxon>
        <taxon>Microbulbiferaceae</taxon>
        <taxon>Microbulbifer</taxon>
    </lineage>
</organism>
<protein>
    <recommendedName>
        <fullName evidence="3">DUF4350 domain-containing protein</fullName>
    </recommendedName>
</protein>
<proteinExistence type="predicted"/>
<dbReference type="Pfam" id="PF14258">
    <property type="entry name" value="DUF4350"/>
    <property type="match status" value="1"/>
</dbReference>
<evidence type="ECO:0000256" key="1">
    <source>
        <dbReference type="SAM" id="MobiDB-lite"/>
    </source>
</evidence>
<evidence type="ECO:0000256" key="2">
    <source>
        <dbReference type="SAM" id="Phobius"/>
    </source>
</evidence>
<evidence type="ECO:0000313" key="5">
    <source>
        <dbReference type="EMBL" id="QHQ37713.1"/>
    </source>
</evidence>
<evidence type="ECO:0000313" key="4">
    <source>
        <dbReference type="EMBL" id="MBB5211547.1"/>
    </source>
</evidence>
<dbReference type="OrthoDB" id="6638317at2"/>
<dbReference type="AlphaFoldDB" id="A0A6P1T7Q2"/>
<reference evidence="5 6" key="1">
    <citation type="submission" date="2020-01" db="EMBL/GenBank/DDBJ databases">
        <title>The possibility of degradation of plastic by Microbulbifer hydrolyticus IRE-31.</title>
        <authorList>
            <person name="Liu L."/>
        </authorList>
    </citation>
    <scope>NUCLEOTIDE SEQUENCE [LARGE SCALE GENOMIC DNA]</scope>
    <source>
        <strain evidence="5 6">IRE-31</strain>
    </source>
</reference>
<evidence type="ECO:0000313" key="6">
    <source>
        <dbReference type="Proteomes" id="UP000464675"/>
    </source>
</evidence>
<dbReference type="InterPro" id="IPR025646">
    <property type="entry name" value="DUF4350"/>
</dbReference>
<sequence>MKLSRIAIVWGVLLLAAACALFLYFFERHTEEVDLGFGPEARRNPYLAAQRFLDRLDIGHRRADNISVITTLDDRDALFLASSSQIYNPDRLRELLDWVDAGGHAIVIAHRGRGDNEQDLLLEALELEVTSGDLDLYFNRQVREVFGEEASELQDKTISELMRDHNRKLDEKDSENTSGESPDSAEPDIEGSVSTPRNPDVDPERLVNLTSDSGPSYAIYFNPEKVFAHEMMGKGTDADVNGALLHWVPFQNMPTQSPLVYYERGRGRLTLMTDGGLWQNDRIGEFDHAYFLAHLVGDRELVMITRPRFDTLGTLIQRYALELFFAGLLALAAWIANRSRRFGPLTPPPAAERRSLLEHIRACGHFYWRQNRGVSLFDGARKPLLAKLGGNRNLNADRQRQIAESVAEKTGLAAREIHDTLWGPAPRNEDDFTARLRSIQIIEAAL</sequence>
<dbReference type="EMBL" id="CP047491">
    <property type="protein sequence ID" value="QHQ37713.1"/>
    <property type="molecule type" value="Genomic_DNA"/>
</dbReference>
<feature type="region of interest" description="Disordered" evidence="1">
    <location>
        <begin position="166"/>
        <end position="210"/>
    </location>
</feature>
<gene>
    <name evidence="5" type="ORF">GTQ55_01070</name>
    <name evidence="4" type="ORF">HNQ53_001765</name>
</gene>
<evidence type="ECO:0000313" key="7">
    <source>
        <dbReference type="Proteomes" id="UP000563601"/>
    </source>
</evidence>
<dbReference type="Proteomes" id="UP000563601">
    <property type="component" value="Unassembled WGS sequence"/>
</dbReference>
<name>A0A6P1T7Q2_9GAMM</name>
<feature type="domain" description="DUF4350" evidence="3">
    <location>
        <begin position="41"/>
        <end position="296"/>
    </location>
</feature>
<dbReference type="EMBL" id="JACHHR010000002">
    <property type="protein sequence ID" value="MBB5211547.1"/>
    <property type="molecule type" value="Genomic_DNA"/>
</dbReference>
<keyword evidence="2" id="KW-0812">Transmembrane</keyword>
<feature type="compositionally biased region" description="Basic and acidic residues" evidence="1">
    <location>
        <begin position="166"/>
        <end position="175"/>
    </location>
</feature>
<dbReference type="RefSeq" id="WP_161857051.1">
    <property type="nucleotide sequence ID" value="NZ_CP047491.1"/>
</dbReference>
<dbReference type="PROSITE" id="PS51257">
    <property type="entry name" value="PROKAR_LIPOPROTEIN"/>
    <property type="match status" value="1"/>
</dbReference>
<keyword evidence="2" id="KW-1133">Transmembrane helix</keyword>
<accession>A0A6P1T7Q2</accession>
<keyword evidence="6" id="KW-1185">Reference proteome</keyword>
<dbReference type="Proteomes" id="UP000464675">
    <property type="component" value="Chromosome"/>
</dbReference>